<accession>A0A9X1IBI9</accession>
<evidence type="ECO:0000256" key="3">
    <source>
        <dbReference type="ARBA" id="ARBA00022692"/>
    </source>
</evidence>
<keyword evidence="8" id="KW-1185">Reference proteome</keyword>
<feature type="transmembrane region" description="Helical" evidence="6">
    <location>
        <begin position="222"/>
        <end position="243"/>
    </location>
</feature>
<sequence length="317" mass="35309">MSESILARAGGRASDYVRIARPDHWIKNIFMLPGAALAIVLGRVWEPAAFGAVVAALVALCLIASANYTINEYLDAATDRHHPLKQARPGAQGRLDGRLVVLQYLLLAAAGLGIAMFLGKPFLLTAWVLLGMGILYNVPPIRTKDRAYLDVLSESVNNPLRLLMGWFAIIPDALPPSSLILAYWMGGAFLMAMKRYSEYRRIGDPKVAGAYRRSFRAYTEETLLLSSFFYALLASFLLGVFLVKYRIEYVLALPFFALLFTWYLAIALRADSAAQAPEKLHRERRFLGFCLLLTVVVAVLTFVELPFLEALMVPLQY</sequence>
<feature type="transmembrane region" description="Helical" evidence="6">
    <location>
        <begin position="104"/>
        <end position="130"/>
    </location>
</feature>
<keyword evidence="4 6" id="KW-1133">Transmembrane helix</keyword>
<comment type="subcellular location">
    <subcellularLocation>
        <location evidence="1">Membrane</location>
        <topology evidence="1">Multi-pass membrane protein</topology>
    </subcellularLocation>
</comment>
<evidence type="ECO:0000256" key="2">
    <source>
        <dbReference type="ARBA" id="ARBA00022475"/>
    </source>
</evidence>
<dbReference type="Pfam" id="PF01040">
    <property type="entry name" value="UbiA"/>
    <property type="match status" value="1"/>
</dbReference>
<dbReference type="InterPro" id="IPR044878">
    <property type="entry name" value="UbiA_sf"/>
</dbReference>
<feature type="transmembrane region" description="Helical" evidence="6">
    <location>
        <begin position="173"/>
        <end position="192"/>
    </location>
</feature>
<comment type="caution">
    <text evidence="7">The sequence shown here is derived from an EMBL/GenBank/DDBJ whole genome shotgun (WGS) entry which is preliminary data.</text>
</comment>
<dbReference type="CDD" id="cd13963">
    <property type="entry name" value="PT_UbiA_2"/>
    <property type="match status" value="1"/>
</dbReference>
<dbReference type="GO" id="GO:0016020">
    <property type="term" value="C:membrane"/>
    <property type="evidence" value="ECO:0007669"/>
    <property type="project" value="UniProtKB-SubCell"/>
</dbReference>
<feature type="transmembrane region" description="Helical" evidence="6">
    <location>
        <begin position="286"/>
        <end position="308"/>
    </location>
</feature>
<feature type="transmembrane region" description="Helical" evidence="6">
    <location>
        <begin position="25"/>
        <end position="42"/>
    </location>
</feature>
<evidence type="ECO:0000256" key="4">
    <source>
        <dbReference type="ARBA" id="ARBA00022989"/>
    </source>
</evidence>
<evidence type="ECO:0000256" key="6">
    <source>
        <dbReference type="SAM" id="Phobius"/>
    </source>
</evidence>
<evidence type="ECO:0000313" key="7">
    <source>
        <dbReference type="EMBL" id="MCB4820829.1"/>
    </source>
</evidence>
<protein>
    <submittedName>
        <fullName evidence="7">UbiA prenyltransferase family protein</fullName>
    </submittedName>
</protein>
<dbReference type="InterPro" id="IPR000537">
    <property type="entry name" value="UbiA_prenyltransferase"/>
</dbReference>
<dbReference type="Proteomes" id="UP001139311">
    <property type="component" value="Unassembled WGS sequence"/>
</dbReference>
<keyword evidence="2" id="KW-1003">Cell membrane</keyword>
<organism evidence="7 8">
    <name type="scientific">Roseicella aerolata</name>
    <dbReference type="NCBI Taxonomy" id="2883479"/>
    <lineage>
        <taxon>Bacteria</taxon>
        <taxon>Pseudomonadati</taxon>
        <taxon>Pseudomonadota</taxon>
        <taxon>Alphaproteobacteria</taxon>
        <taxon>Acetobacterales</taxon>
        <taxon>Roseomonadaceae</taxon>
        <taxon>Roseicella</taxon>
    </lineage>
</organism>
<dbReference type="EMBL" id="JAJAQI010000003">
    <property type="protein sequence ID" value="MCB4820829.1"/>
    <property type="molecule type" value="Genomic_DNA"/>
</dbReference>
<keyword evidence="5 6" id="KW-0472">Membrane</keyword>
<reference evidence="7" key="1">
    <citation type="submission" date="2021-10" db="EMBL/GenBank/DDBJ databases">
        <title>Roseicella aerolatum sp. nov., isolated from aerosols of e-waste dismantling site.</title>
        <authorList>
            <person name="Qin T."/>
        </authorList>
    </citation>
    <scope>NUCLEOTIDE SEQUENCE</scope>
    <source>
        <strain evidence="7">GB24</strain>
    </source>
</reference>
<dbReference type="AlphaFoldDB" id="A0A9X1IBI9"/>
<dbReference type="Gene3D" id="1.10.357.140">
    <property type="entry name" value="UbiA prenyltransferase"/>
    <property type="match status" value="1"/>
</dbReference>
<name>A0A9X1IBI9_9PROT</name>
<feature type="transmembrane region" description="Helical" evidence="6">
    <location>
        <begin position="249"/>
        <end position="266"/>
    </location>
</feature>
<dbReference type="RefSeq" id="WP_226604622.1">
    <property type="nucleotide sequence ID" value="NZ_JAJAQI010000003.1"/>
</dbReference>
<keyword evidence="3 6" id="KW-0812">Transmembrane</keyword>
<evidence type="ECO:0000256" key="5">
    <source>
        <dbReference type="ARBA" id="ARBA00023136"/>
    </source>
</evidence>
<dbReference type="GO" id="GO:0016765">
    <property type="term" value="F:transferase activity, transferring alkyl or aryl (other than methyl) groups"/>
    <property type="evidence" value="ECO:0007669"/>
    <property type="project" value="InterPro"/>
</dbReference>
<evidence type="ECO:0000313" key="8">
    <source>
        <dbReference type="Proteomes" id="UP001139311"/>
    </source>
</evidence>
<evidence type="ECO:0000256" key="1">
    <source>
        <dbReference type="ARBA" id="ARBA00004141"/>
    </source>
</evidence>
<gene>
    <name evidence="7" type="ORF">LHA35_03680</name>
</gene>
<proteinExistence type="predicted"/>
<feature type="transmembrane region" description="Helical" evidence="6">
    <location>
        <begin position="48"/>
        <end position="70"/>
    </location>
</feature>